<dbReference type="PROSITE" id="PS51257">
    <property type="entry name" value="PROKAR_LIPOPROTEIN"/>
    <property type="match status" value="1"/>
</dbReference>
<evidence type="ECO:0000256" key="1">
    <source>
        <dbReference type="SAM" id="SignalP"/>
    </source>
</evidence>
<feature type="chain" id="PRO_5041332014" description="Lipoprotein" evidence="1">
    <location>
        <begin position="20"/>
        <end position="110"/>
    </location>
</feature>
<evidence type="ECO:0000313" key="3">
    <source>
        <dbReference type="Proteomes" id="UP001055091"/>
    </source>
</evidence>
<proteinExistence type="predicted"/>
<dbReference type="RefSeq" id="WP_243282362.1">
    <property type="nucleotide sequence ID" value="NZ_BQNJ01000002.1"/>
</dbReference>
<keyword evidence="1" id="KW-0732">Signal</keyword>
<sequence>MKKIICILGTMLAALLLMACNGMSFSGSRLGNGSQLIMKYSIFNTTDSQYFEMDQGDVIDADIVSDSGKLSVTIQSEDGETVYENEDVPTGTFQIEIRKKGIYKIKVTGR</sequence>
<dbReference type="AlphaFoldDB" id="A0AA37JQQ6"/>
<evidence type="ECO:0000313" key="2">
    <source>
        <dbReference type="EMBL" id="GKH03553.1"/>
    </source>
</evidence>
<name>A0AA37JQQ6_9FIRM</name>
<organism evidence="2 3">
    <name type="scientific">Hungatella hathewayi</name>
    <dbReference type="NCBI Taxonomy" id="154046"/>
    <lineage>
        <taxon>Bacteria</taxon>
        <taxon>Bacillati</taxon>
        <taxon>Bacillota</taxon>
        <taxon>Clostridia</taxon>
        <taxon>Lachnospirales</taxon>
        <taxon>Lachnospiraceae</taxon>
        <taxon>Hungatella</taxon>
    </lineage>
</organism>
<dbReference type="Proteomes" id="UP001055091">
    <property type="component" value="Unassembled WGS sequence"/>
</dbReference>
<feature type="signal peptide" evidence="1">
    <location>
        <begin position="1"/>
        <end position="19"/>
    </location>
</feature>
<reference evidence="2" key="1">
    <citation type="submission" date="2022-01" db="EMBL/GenBank/DDBJ databases">
        <title>Novel bile acid biosynthetic pathways are enriched in the microbiome of centenarians.</title>
        <authorList>
            <person name="Sato Y."/>
            <person name="Atarashi K."/>
            <person name="Plichta R.D."/>
            <person name="Arai Y."/>
            <person name="Sasajima S."/>
            <person name="Kearney M.S."/>
            <person name="Suda W."/>
            <person name="Takeshita K."/>
            <person name="Sasaki T."/>
            <person name="Okamoto S."/>
            <person name="Skelly N.A."/>
            <person name="Okamura Y."/>
            <person name="Vlamakis H."/>
            <person name="Li Y."/>
            <person name="Tanoue T."/>
            <person name="Takei H."/>
            <person name="Nittono H."/>
            <person name="Narushima S."/>
            <person name="Irie J."/>
            <person name="Itoh H."/>
            <person name="Moriya K."/>
            <person name="Sugiura Y."/>
            <person name="Suematsu M."/>
            <person name="Moritoki N."/>
            <person name="Shibata S."/>
            <person name="Littman R.D."/>
            <person name="Fischbach A.M."/>
            <person name="Uwamino Y."/>
            <person name="Inoue T."/>
            <person name="Honda A."/>
            <person name="Hattori M."/>
            <person name="Murai T."/>
            <person name="Xavier J.R."/>
            <person name="Hirose N."/>
            <person name="Honda K."/>
        </authorList>
    </citation>
    <scope>NUCLEOTIDE SEQUENCE</scope>
    <source>
        <strain evidence="2">CE91-St55</strain>
    </source>
</reference>
<protein>
    <recommendedName>
        <fullName evidence="4">Lipoprotein</fullName>
    </recommendedName>
</protein>
<accession>A0AA37JQQ6</accession>
<evidence type="ECO:0008006" key="4">
    <source>
        <dbReference type="Google" id="ProtNLM"/>
    </source>
</evidence>
<gene>
    <name evidence="2" type="ORF">CE91St55_55340</name>
</gene>
<dbReference type="EMBL" id="BQNJ01000002">
    <property type="protein sequence ID" value="GKH03553.1"/>
    <property type="molecule type" value="Genomic_DNA"/>
</dbReference>
<comment type="caution">
    <text evidence="2">The sequence shown here is derived from an EMBL/GenBank/DDBJ whole genome shotgun (WGS) entry which is preliminary data.</text>
</comment>